<dbReference type="PANTHER" id="PTHR21240:SF28">
    <property type="entry name" value="ISO-OROTATE DECARBOXYLASE (EUROFUNG)"/>
    <property type="match status" value="1"/>
</dbReference>
<dbReference type="Gene3D" id="3.20.20.140">
    <property type="entry name" value="Metal-dependent hydrolases"/>
    <property type="match status" value="1"/>
</dbReference>
<name>A0A2Z4AGE7_9BACT</name>
<dbReference type="AlphaFoldDB" id="A0A2Z4AGE7"/>
<dbReference type="GO" id="GO:0019748">
    <property type="term" value="P:secondary metabolic process"/>
    <property type="evidence" value="ECO:0007669"/>
    <property type="project" value="TreeGrafter"/>
</dbReference>
<dbReference type="SUPFAM" id="SSF51556">
    <property type="entry name" value="Metallo-dependent hydrolases"/>
    <property type="match status" value="1"/>
</dbReference>
<dbReference type="KEGG" id="mtar:DF168_01349"/>
<dbReference type="InterPro" id="IPR032465">
    <property type="entry name" value="ACMSD"/>
</dbReference>
<dbReference type="GO" id="GO:0016831">
    <property type="term" value="F:carboxy-lyase activity"/>
    <property type="evidence" value="ECO:0007669"/>
    <property type="project" value="InterPro"/>
</dbReference>
<dbReference type="EMBL" id="CP029803">
    <property type="protein sequence ID" value="AWT60148.1"/>
    <property type="molecule type" value="Genomic_DNA"/>
</dbReference>
<dbReference type="PANTHER" id="PTHR21240">
    <property type="entry name" value="2-AMINO-3-CARBOXYLMUCONATE-6-SEMIALDEHYDE DECARBOXYLASE"/>
    <property type="match status" value="1"/>
</dbReference>
<dbReference type="GO" id="GO:0016787">
    <property type="term" value="F:hydrolase activity"/>
    <property type="evidence" value="ECO:0007669"/>
    <property type="project" value="InterPro"/>
</dbReference>
<sequence length="377" mass="42834">MSNLAPAFEEGTNMKTSVSGGDVEVDLAKGLNLIDADVHNYPNGMEDLFPFLSSRWRTYIEQSGMPLPGVSIYPKLFEMAARRDAWPPDGKKPGTNPGFSREQLIEKWGVDLAILNPLMGISSVYNIDLANVLMRAMNDWMLEVWLDSDPRWRGSIVVNSHDPEAAGEEILRLADDSRFVQVLLLVRSHSPYGRREFRPIFRAAAEAGLPVGIHFGGGGNPITACGWPSYYIEDHTSMTQAFETHVISLVCEGVFEELPDLRIVLIEGGFAWIPALMWRLDKNYRGLRSEVPWLQKAPSEYILHHFRATTQPMEEPPEPSFLPQIMEMIGRDDFLMFATDYPHWDFDSPDRSLPSIIDRRLRRKIMVENAVDFYGFK</sequence>
<evidence type="ECO:0000313" key="4">
    <source>
        <dbReference type="Proteomes" id="UP000247465"/>
    </source>
</evidence>
<keyword evidence="1" id="KW-0456">Lyase</keyword>
<dbReference type="InterPro" id="IPR006680">
    <property type="entry name" value="Amidohydro-rel"/>
</dbReference>
<accession>A0A2Z4AGE7</accession>
<evidence type="ECO:0000256" key="1">
    <source>
        <dbReference type="ARBA" id="ARBA00023239"/>
    </source>
</evidence>
<proteinExistence type="predicted"/>
<dbReference type="GO" id="GO:0005737">
    <property type="term" value="C:cytoplasm"/>
    <property type="evidence" value="ECO:0007669"/>
    <property type="project" value="TreeGrafter"/>
</dbReference>
<evidence type="ECO:0000313" key="3">
    <source>
        <dbReference type="EMBL" id="AWT60148.1"/>
    </source>
</evidence>
<organism evidence="3 4">
    <name type="scientific">Candidatus Moanibacter tarae</name>
    <dbReference type="NCBI Taxonomy" id="2200854"/>
    <lineage>
        <taxon>Bacteria</taxon>
        <taxon>Pseudomonadati</taxon>
        <taxon>Verrucomicrobiota</taxon>
        <taxon>Opitutia</taxon>
        <taxon>Puniceicoccales</taxon>
        <taxon>Puniceicoccales incertae sedis</taxon>
        <taxon>Candidatus Moanibacter</taxon>
    </lineage>
</organism>
<gene>
    <name evidence="3" type="ORF">DF168_01349</name>
</gene>
<reference evidence="3 4" key="1">
    <citation type="submission" date="2018-06" db="EMBL/GenBank/DDBJ databases">
        <title>Draft Genome Sequence of a Novel Marine Bacterium Related to the Verrucomicrobia.</title>
        <authorList>
            <person name="Vosseberg J."/>
            <person name="Martijn J."/>
            <person name="Ettema T.J.G."/>
        </authorList>
    </citation>
    <scope>NUCLEOTIDE SEQUENCE [LARGE SCALE GENOMIC DNA]</scope>
    <source>
        <strain evidence="3">TARA_B100001123</strain>
    </source>
</reference>
<feature type="domain" description="Amidohydrolase-related" evidence="2">
    <location>
        <begin position="34"/>
        <end position="376"/>
    </location>
</feature>
<dbReference type="Pfam" id="PF04909">
    <property type="entry name" value="Amidohydro_2"/>
    <property type="match status" value="1"/>
</dbReference>
<dbReference type="InterPro" id="IPR032466">
    <property type="entry name" value="Metal_Hydrolase"/>
</dbReference>
<evidence type="ECO:0000259" key="2">
    <source>
        <dbReference type="Pfam" id="PF04909"/>
    </source>
</evidence>
<protein>
    <recommendedName>
        <fullName evidence="2">Amidohydrolase-related domain-containing protein</fullName>
    </recommendedName>
</protein>
<dbReference type="Proteomes" id="UP000247465">
    <property type="component" value="Chromosome"/>
</dbReference>